<reference evidence="1" key="1">
    <citation type="submission" date="2014-09" db="EMBL/GenBank/DDBJ databases">
        <authorList>
            <person name="Magalhaes I.L.F."/>
            <person name="Oliveira U."/>
            <person name="Santos F.R."/>
            <person name="Vidigal T.H.D.A."/>
            <person name="Brescovit A.D."/>
            <person name="Santos A.J."/>
        </authorList>
    </citation>
    <scope>NUCLEOTIDE SEQUENCE</scope>
    <source>
        <tissue evidence="1">Shoot tissue taken approximately 20 cm above the soil surface</tissue>
    </source>
</reference>
<accession>A0A0A8YT19</accession>
<dbReference type="EMBL" id="GBRH01270165">
    <property type="protein sequence ID" value="JAD27730.1"/>
    <property type="molecule type" value="Transcribed_RNA"/>
</dbReference>
<proteinExistence type="predicted"/>
<name>A0A0A8YT19_ARUDO</name>
<organism evidence="1">
    <name type="scientific">Arundo donax</name>
    <name type="common">Giant reed</name>
    <name type="synonym">Donax arundinaceus</name>
    <dbReference type="NCBI Taxonomy" id="35708"/>
    <lineage>
        <taxon>Eukaryota</taxon>
        <taxon>Viridiplantae</taxon>
        <taxon>Streptophyta</taxon>
        <taxon>Embryophyta</taxon>
        <taxon>Tracheophyta</taxon>
        <taxon>Spermatophyta</taxon>
        <taxon>Magnoliopsida</taxon>
        <taxon>Liliopsida</taxon>
        <taxon>Poales</taxon>
        <taxon>Poaceae</taxon>
        <taxon>PACMAD clade</taxon>
        <taxon>Arundinoideae</taxon>
        <taxon>Arundineae</taxon>
        <taxon>Arundo</taxon>
    </lineage>
</organism>
<evidence type="ECO:0000313" key="1">
    <source>
        <dbReference type="EMBL" id="JAD27730.1"/>
    </source>
</evidence>
<protein>
    <submittedName>
        <fullName evidence="1">Uncharacterized protein</fullName>
    </submittedName>
</protein>
<sequence>MAPSGTQGAPTLLVLERKVVCQVHLSSLTTWQSTQFNHVTEPIICIPFSFIF</sequence>
<dbReference type="AlphaFoldDB" id="A0A0A8YT19"/>
<reference evidence="1" key="2">
    <citation type="journal article" date="2015" name="Data Brief">
        <title>Shoot transcriptome of the giant reed, Arundo donax.</title>
        <authorList>
            <person name="Barrero R.A."/>
            <person name="Guerrero F.D."/>
            <person name="Moolhuijzen P."/>
            <person name="Goolsby J.A."/>
            <person name="Tidwell J."/>
            <person name="Bellgard S.E."/>
            <person name="Bellgard M.I."/>
        </authorList>
    </citation>
    <scope>NUCLEOTIDE SEQUENCE</scope>
    <source>
        <tissue evidence="1">Shoot tissue taken approximately 20 cm above the soil surface</tissue>
    </source>
</reference>